<organism evidence="1 2">
    <name type="scientific">Hyalomma asiaticum</name>
    <name type="common">Tick</name>
    <dbReference type="NCBI Taxonomy" id="266040"/>
    <lineage>
        <taxon>Eukaryota</taxon>
        <taxon>Metazoa</taxon>
        <taxon>Ecdysozoa</taxon>
        <taxon>Arthropoda</taxon>
        <taxon>Chelicerata</taxon>
        <taxon>Arachnida</taxon>
        <taxon>Acari</taxon>
        <taxon>Parasitiformes</taxon>
        <taxon>Ixodida</taxon>
        <taxon>Ixodoidea</taxon>
        <taxon>Ixodidae</taxon>
        <taxon>Hyalomminae</taxon>
        <taxon>Hyalomma</taxon>
    </lineage>
</organism>
<sequence>MLEVLGLKPNAAGVRAQNVPVSGPMLRKKAQQFATILEVNGLEASSGWLHHFRQRNGVTWQTVSGEKAAGEAAAATWKEESFHEMVKSYAAADIFNAGEMTCFYKLLPDKMMHFKGEQCKGSKKLKLRVTVLYSCNEDGSEKLKPLVIRRFSEPRCMKNVVSLPCQYRVNQRAWMTRELFSKWLLTRLVHRLLINLSLQHSTAINVRQAAEMLTGIWWSITSTTIQNCWKKAGLMRTDGQPQIDERAVEGSSSELWSEVAEQLAVDPSVTFDDYVECNESVQGTNTWDEEYSDDMDDDVTVAPEDRDESVPATDALDYLRKLRIFIEKSSTATETCIKMRML</sequence>
<evidence type="ECO:0000313" key="1">
    <source>
        <dbReference type="EMBL" id="KAH6946400.1"/>
    </source>
</evidence>
<proteinExistence type="predicted"/>
<comment type="caution">
    <text evidence="1">The sequence shown here is derived from an EMBL/GenBank/DDBJ whole genome shotgun (WGS) entry which is preliminary data.</text>
</comment>
<keyword evidence="2" id="KW-1185">Reference proteome</keyword>
<reference evidence="1" key="1">
    <citation type="submission" date="2020-05" db="EMBL/GenBank/DDBJ databases">
        <title>Large-scale comparative analyses of tick genomes elucidate their genetic diversity and vector capacities.</title>
        <authorList>
            <person name="Jia N."/>
            <person name="Wang J."/>
            <person name="Shi W."/>
            <person name="Du L."/>
            <person name="Sun Y."/>
            <person name="Zhan W."/>
            <person name="Jiang J."/>
            <person name="Wang Q."/>
            <person name="Zhang B."/>
            <person name="Ji P."/>
            <person name="Sakyi L.B."/>
            <person name="Cui X."/>
            <person name="Yuan T."/>
            <person name="Jiang B."/>
            <person name="Yang W."/>
            <person name="Lam T.T.-Y."/>
            <person name="Chang Q."/>
            <person name="Ding S."/>
            <person name="Wang X."/>
            <person name="Zhu J."/>
            <person name="Ruan X."/>
            <person name="Zhao L."/>
            <person name="Wei J."/>
            <person name="Que T."/>
            <person name="Du C."/>
            <person name="Cheng J."/>
            <person name="Dai P."/>
            <person name="Han X."/>
            <person name="Huang E."/>
            <person name="Gao Y."/>
            <person name="Liu J."/>
            <person name="Shao H."/>
            <person name="Ye R."/>
            <person name="Li L."/>
            <person name="Wei W."/>
            <person name="Wang X."/>
            <person name="Wang C."/>
            <person name="Yang T."/>
            <person name="Huo Q."/>
            <person name="Li W."/>
            <person name="Guo W."/>
            <person name="Chen H."/>
            <person name="Zhou L."/>
            <person name="Ni X."/>
            <person name="Tian J."/>
            <person name="Zhou Y."/>
            <person name="Sheng Y."/>
            <person name="Liu T."/>
            <person name="Pan Y."/>
            <person name="Xia L."/>
            <person name="Li J."/>
            <person name="Zhao F."/>
            <person name="Cao W."/>
        </authorList>
    </citation>
    <scope>NUCLEOTIDE SEQUENCE</scope>
    <source>
        <strain evidence="1">Hyas-2018</strain>
    </source>
</reference>
<protein>
    <submittedName>
        <fullName evidence="1">Uncharacterized protein</fullName>
    </submittedName>
</protein>
<gene>
    <name evidence="1" type="ORF">HPB50_013234</name>
</gene>
<accession>A0ACB7TH79</accession>
<evidence type="ECO:0000313" key="2">
    <source>
        <dbReference type="Proteomes" id="UP000821845"/>
    </source>
</evidence>
<dbReference type="EMBL" id="CM023481">
    <property type="protein sequence ID" value="KAH6946400.1"/>
    <property type="molecule type" value="Genomic_DNA"/>
</dbReference>
<name>A0ACB7TH79_HYAAI</name>
<dbReference type="Proteomes" id="UP000821845">
    <property type="component" value="Chromosome 1"/>
</dbReference>